<proteinExistence type="predicted"/>
<name>A0ABN9TPI6_9DINO</name>
<accession>A0ABN9TPI6</accession>
<feature type="region of interest" description="Disordered" evidence="1">
    <location>
        <begin position="251"/>
        <end position="285"/>
    </location>
</feature>
<organism evidence="2 3">
    <name type="scientific">Prorocentrum cordatum</name>
    <dbReference type="NCBI Taxonomy" id="2364126"/>
    <lineage>
        <taxon>Eukaryota</taxon>
        <taxon>Sar</taxon>
        <taxon>Alveolata</taxon>
        <taxon>Dinophyceae</taxon>
        <taxon>Prorocentrales</taxon>
        <taxon>Prorocentraceae</taxon>
        <taxon>Prorocentrum</taxon>
    </lineage>
</organism>
<dbReference type="EMBL" id="CAUYUJ010014948">
    <property type="protein sequence ID" value="CAK0848013.1"/>
    <property type="molecule type" value="Genomic_DNA"/>
</dbReference>
<dbReference type="SMART" id="SM01375">
    <property type="entry name" value="Dynein_light"/>
    <property type="match status" value="1"/>
</dbReference>
<sequence>MLTAYADIADAFYNAQLPMAWRPNFAPPPIGAWRLGRAAAAGAGQPRKARAHAVFQRVAEPAPASRIVDRQVFAGLALGRHLACVGKSAAPQLGPPVADQVEDAAVAELRSSGLPVREEGPATLRAQMLGWARDVRREAAVPRGPAGRVLKALSVEETARNNYFGLWRTRPLEGMTYSEQDPTLEEGELQGDDGDYNGSELDDQVYFGDGQEFGDENYDGYLEKHIEELQKKALCSDCREFGHWQSDAVCPKQKGDLSAGPKKSGRSFVALQDDGDDQERDQEEPMVKKCKDENAKRCEHVYSSLGDKSLLERGASGACRHAYRSECDVHLVIADSGKPPDLWRHVTAALSMIAWCTKVSAQKLPLHEMIEDLVFLYGYTLSMLIWRGKWPRGEVIENGDPVRVGLHRDDHFLCGILPAARGTFNAGPRQLREMEKCRLGSGDSGWMEVNAWLSTMPAHPNMLTIAFPVAVGGCIGELASSAADEAPDASRNCPIHLGMDMLAELGAAAHQDSSGGAADSIAVIVSGLEVHRASAGRAAIKKFRLLLGADRGCLQAGRSQRGDPLIQPVAEDSYLEGPPPAPAPRGPAVLGWVANVTTRDERSHRRGRSLRADATASGKFVARSSTAPGGAKRATFHRALYRDPARPDAQKLAGKRKTSTSARTRSAMGECLDEAYSGDNVVDSAGAYKWRRADCGSTIYVATDARGSQWSKVSCRIATFALVRARYIVAGEIFQARMTIFGAASIGSNDRAEFACLTKVGEHWKIAAADAAAACLQSEEAVRALVLKGRARQFYRPLRAHVDDRFATGAGHEVDGVVEKVKVQMRLTFKRGKFRHCCYGVAQCAALTTNVGQSETVGALECINLGNGVLTAAESVIGKVADARFACSNFDPHVHVQMQMRNLKLKLIAGLCATVQHDTDENSEMLRDAFSKATQAMGKFENEKDISRAIKEHFDHKYGPNWHCVVGKGFATYSTYEAKTSMFFAMPPLSILIYKMG</sequence>
<keyword evidence="3" id="KW-1185">Reference proteome</keyword>
<comment type="caution">
    <text evidence="2">The sequence shown here is derived from an EMBL/GenBank/DDBJ whole genome shotgun (WGS) entry which is preliminary data.</text>
</comment>
<dbReference type="InterPro" id="IPR037177">
    <property type="entry name" value="DLC_sf"/>
</dbReference>
<evidence type="ECO:0008006" key="4">
    <source>
        <dbReference type="Google" id="ProtNLM"/>
    </source>
</evidence>
<dbReference type="SUPFAM" id="SSF54648">
    <property type="entry name" value="DLC"/>
    <property type="match status" value="1"/>
</dbReference>
<feature type="region of interest" description="Disordered" evidence="1">
    <location>
        <begin position="598"/>
        <end position="634"/>
    </location>
</feature>
<evidence type="ECO:0000256" key="1">
    <source>
        <dbReference type="SAM" id="MobiDB-lite"/>
    </source>
</evidence>
<dbReference type="InterPro" id="IPR001372">
    <property type="entry name" value="Dynein_light_chain_typ-1/2"/>
</dbReference>
<dbReference type="PANTHER" id="PTHR11886:SF35">
    <property type="entry name" value="DYNEIN LIGHT CHAIN"/>
    <property type="match status" value="1"/>
</dbReference>
<feature type="compositionally biased region" description="Acidic residues" evidence="1">
    <location>
        <begin position="273"/>
        <end position="282"/>
    </location>
</feature>
<dbReference type="Gene3D" id="3.30.740.10">
    <property type="entry name" value="Protein Inhibitor Of Neuronal Nitric Oxide Synthase"/>
    <property type="match status" value="1"/>
</dbReference>
<protein>
    <recommendedName>
        <fullName evidence="4">Dynein light chain</fullName>
    </recommendedName>
</protein>
<evidence type="ECO:0000313" key="3">
    <source>
        <dbReference type="Proteomes" id="UP001189429"/>
    </source>
</evidence>
<dbReference type="PANTHER" id="PTHR11886">
    <property type="entry name" value="DYNEIN LIGHT CHAIN"/>
    <property type="match status" value="1"/>
</dbReference>
<reference evidence="2" key="1">
    <citation type="submission" date="2023-10" db="EMBL/GenBank/DDBJ databases">
        <authorList>
            <person name="Chen Y."/>
            <person name="Shah S."/>
            <person name="Dougan E. K."/>
            <person name="Thang M."/>
            <person name="Chan C."/>
        </authorList>
    </citation>
    <scope>NUCLEOTIDE SEQUENCE [LARGE SCALE GENOMIC DNA]</scope>
</reference>
<gene>
    <name evidence="2" type="ORF">PCOR1329_LOCUS41073</name>
</gene>
<dbReference type="Proteomes" id="UP001189429">
    <property type="component" value="Unassembled WGS sequence"/>
</dbReference>
<evidence type="ECO:0000313" key="2">
    <source>
        <dbReference type="EMBL" id="CAK0848013.1"/>
    </source>
</evidence>
<dbReference type="Pfam" id="PF01221">
    <property type="entry name" value="Dynein_light"/>
    <property type="match status" value="1"/>
</dbReference>